<protein>
    <submittedName>
        <fullName evidence="1">Uncharacterized protein</fullName>
    </submittedName>
</protein>
<organism evidence="1 2">
    <name type="scientific">Sorangium cellulosum</name>
    <name type="common">Polyangium cellulosum</name>
    <dbReference type="NCBI Taxonomy" id="56"/>
    <lineage>
        <taxon>Bacteria</taxon>
        <taxon>Pseudomonadati</taxon>
        <taxon>Myxococcota</taxon>
        <taxon>Polyangia</taxon>
        <taxon>Polyangiales</taxon>
        <taxon>Polyangiaceae</taxon>
        <taxon>Sorangium</taxon>
    </lineage>
</organism>
<evidence type="ECO:0000313" key="2">
    <source>
        <dbReference type="Proteomes" id="UP000075515"/>
    </source>
</evidence>
<evidence type="ECO:0000313" key="1">
    <source>
        <dbReference type="EMBL" id="KYF94366.1"/>
    </source>
</evidence>
<dbReference type="EMBL" id="JEMC01001745">
    <property type="protein sequence ID" value="KYF94366.1"/>
    <property type="molecule type" value="Genomic_DNA"/>
</dbReference>
<name>A0A150SEK6_SORCE</name>
<dbReference type="AlphaFoldDB" id="A0A150SEK6"/>
<reference evidence="1 2" key="1">
    <citation type="submission" date="2014-02" db="EMBL/GenBank/DDBJ databases">
        <title>The small core and large imbalanced accessory genome model reveals a collaborative survival strategy of Sorangium cellulosum strains in nature.</title>
        <authorList>
            <person name="Han K."/>
            <person name="Peng R."/>
            <person name="Blom J."/>
            <person name="Li Y.-Z."/>
        </authorList>
    </citation>
    <scope>NUCLEOTIDE SEQUENCE [LARGE SCALE GENOMIC DNA]</scope>
    <source>
        <strain evidence="1 2">So0149</strain>
    </source>
</reference>
<gene>
    <name evidence="1" type="ORF">BE18_37435</name>
</gene>
<comment type="caution">
    <text evidence="1">The sequence shown here is derived from an EMBL/GenBank/DDBJ whole genome shotgun (WGS) entry which is preliminary data.</text>
</comment>
<proteinExistence type="predicted"/>
<sequence>MSTMARARPAGARAAAALLTLLDEHTPEDFEAARRTLGARNDLVQVLTLLAAIKRHDDAESGSEERASEAAAPPAPKLSVEFLRNVVAAELRALRISEEVVADLRRLWNTNPLPRRKGEPVARTVERLLEDFDEQVDAPSERVKMLVTMLRRTAEHLGPERQAFVEAMLRKFAETALAENTLVYPTLASLGELRTRWAPSALRYEHEETREHLAERLVNDAVRLVPASHLDEVTLFLLQQGLRSPTDRLRARVKKSHVS</sequence>
<accession>A0A150SEK6</accession>
<dbReference type="Proteomes" id="UP000075515">
    <property type="component" value="Unassembled WGS sequence"/>
</dbReference>